<dbReference type="SUPFAM" id="SSF55681">
    <property type="entry name" value="Class II aaRS and biotin synthetases"/>
    <property type="match status" value="1"/>
</dbReference>
<organism evidence="3 4">
    <name type="scientific">Kaistella haifensis DSM 19056</name>
    <dbReference type="NCBI Taxonomy" id="1450526"/>
    <lineage>
        <taxon>Bacteria</taxon>
        <taxon>Pseudomonadati</taxon>
        <taxon>Bacteroidota</taxon>
        <taxon>Flavobacteriia</taxon>
        <taxon>Flavobacteriales</taxon>
        <taxon>Weeksellaceae</taxon>
        <taxon>Chryseobacterium group</taxon>
        <taxon>Kaistella</taxon>
    </lineage>
</organism>
<protein>
    <submittedName>
        <fullName evidence="3">Biotin--[acetyl-CoA-carboxylase] ligase</fullName>
    </submittedName>
</protein>
<dbReference type="PROSITE" id="PS51733">
    <property type="entry name" value="BPL_LPL_CATALYTIC"/>
    <property type="match status" value="1"/>
</dbReference>
<dbReference type="Gene3D" id="3.30.930.10">
    <property type="entry name" value="Bira Bifunctional Protein, Domain 2"/>
    <property type="match status" value="1"/>
</dbReference>
<dbReference type="NCBIfam" id="TIGR00121">
    <property type="entry name" value="birA_ligase"/>
    <property type="match status" value="1"/>
</dbReference>
<sequence length="238" mass="27666">MSTLIFLEKCTSTNDEILRHFTLTRSAHLAIYTFNQTRGRGQYGNSWNLSVNQNLAFSMALPVDQFTIRDQFINFRTAEVLANFLAIMTKSTVEIKWPNDLIIQNKKVAGILIEKKNIDGISYFIIGIGLNVLQTDFQDLKKAGSLFTQTGISFQLHDFAKELYEYLMENLTKKASEDNILKEINHRLFRKDKVSVFSHHEMRQNGIIKNVDEEGFLWVELENDGLKKFYHKEIELLY</sequence>
<dbReference type="Pfam" id="PF03099">
    <property type="entry name" value="BPL_LplA_LipB"/>
    <property type="match status" value="1"/>
</dbReference>
<dbReference type="CDD" id="cd16442">
    <property type="entry name" value="BPL"/>
    <property type="match status" value="1"/>
</dbReference>
<dbReference type="InterPro" id="IPR004143">
    <property type="entry name" value="BPL_LPL_catalytic"/>
</dbReference>
<keyword evidence="1 3" id="KW-0436">Ligase</keyword>
<dbReference type="Proteomes" id="UP000197587">
    <property type="component" value="Unassembled WGS sequence"/>
</dbReference>
<feature type="domain" description="BPL/LPL catalytic" evidence="2">
    <location>
        <begin position="1"/>
        <end position="175"/>
    </location>
</feature>
<comment type="caution">
    <text evidence="3">The sequence shown here is derived from an EMBL/GenBank/DDBJ whole genome shotgun (WGS) entry which is preliminary data.</text>
</comment>
<dbReference type="AlphaFoldDB" id="A0A246BA11"/>
<dbReference type="InterPro" id="IPR004408">
    <property type="entry name" value="Biotin_CoA_COase_ligase"/>
</dbReference>
<dbReference type="GO" id="GO:0005737">
    <property type="term" value="C:cytoplasm"/>
    <property type="evidence" value="ECO:0007669"/>
    <property type="project" value="TreeGrafter"/>
</dbReference>
<dbReference type="PANTHER" id="PTHR12835:SF5">
    <property type="entry name" value="BIOTIN--PROTEIN LIGASE"/>
    <property type="match status" value="1"/>
</dbReference>
<dbReference type="RefSeq" id="WP_031504577.1">
    <property type="nucleotide sequence ID" value="NZ_JASZ02000009.1"/>
</dbReference>
<keyword evidence="4" id="KW-1185">Reference proteome</keyword>
<evidence type="ECO:0000259" key="2">
    <source>
        <dbReference type="PROSITE" id="PS51733"/>
    </source>
</evidence>
<evidence type="ECO:0000256" key="1">
    <source>
        <dbReference type="ARBA" id="ARBA00022598"/>
    </source>
</evidence>
<evidence type="ECO:0000313" key="3">
    <source>
        <dbReference type="EMBL" id="OWK98497.1"/>
    </source>
</evidence>
<dbReference type="GO" id="GO:0004077">
    <property type="term" value="F:biotin--[biotin carboxyl-carrier protein] ligase activity"/>
    <property type="evidence" value="ECO:0007669"/>
    <property type="project" value="InterPro"/>
</dbReference>
<accession>A0A246BA11</accession>
<reference evidence="3 4" key="2">
    <citation type="submission" date="2017-05" db="EMBL/GenBank/DDBJ databases">
        <title>Genome of Chryseobacterium haifense.</title>
        <authorList>
            <person name="Newman J.D."/>
        </authorList>
    </citation>
    <scope>NUCLEOTIDE SEQUENCE [LARGE SCALE GENOMIC DNA]</scope>
    <source>
        <strain evidence="3 4">DSM 19056</strain>
    </source>
</reference>
<gene>
    <name evidence="3" type="ORF">AP75_05770</name>
</gene>
<name>A0A246BA11_9FLAO</name>
<dbReference type="PANTHER" id="PTHR12835">
    <property type="entry name" value="BIOTIN PROTEIN LIGASE"/>
    <property type="match status" value="1"/>
</dbReference>
<reference evidence="3 4" key="1">
    <citation type="submission" date="2014-01" db="EMBL/GenBank/DDBJ databases">
        <authorList>
            <consortium name="Genome Consortium for Active Teaching"/>
            <person name="Sontag T.C."/>
            <person name="Newman J.D."/>
        </authorList>
    </citation>
    <scope>NUCLEOTIDE SEQUENCE [LARGE SCALE GENOMIC DNA]</scope>
    <source>
        <strain evidence="3 4">DSM 19056</strain>
    </source>
</reference>
<dbReference type="EMBL" id="JASZ02000009">
    <property type="protein sequence ID" value="OWK98497.1"/>
    <property type="molecule type" value="Genomic_DNA"/>
</dbReference>
<proteinExistence type="predicted"/>
<dbReference type="InterPro" id="IPR045864">
    <property type="entry name" value="aa-tRNA-synth_II/BPL/LPL"/>
</dbReference>
<evidence type="ECO:0000313" key="4">
    <source>
        <dbReference type="Proteomes" id="UP000197587"/>
    </source>
</evidence>